<dbReference type="EMBL" id="JAMZMK010012103">
    <property type="protein sequence ID" value="KAI7725004.1"/>
    <property type="molecule type" value="Genomic_DNA"/>
</dbReference>
<proteinExistence type="predicted"/>
<dbReference type="Proteomes" id="UP001206925">
    <property type="component" value="Unassembled WGS sequence"/>
</dbReference>
<reference evidence="2" key="1">
    <citation type="submission" date="2022-06" db="EMBL/GenBank/DDBJ databases">
        <title>Uncovering the hologenomic basis of an extraordinary plant invasion.</title>
        <authorList>
            <person name="Bieker V.C."/>
            <person name="Martin M.D."/>
            <person name="Gilbert T."/>
            <person name="Hodgins K."/>
            <person name="Battlay P."/>
            <person name="Petersen B."/>
            <person name="Wilson J."/>
        </authorList>
    </citation>
    <scope>NUCLEOTIDE SEQUENCE</scope>
    <source>
        <strain evidence="2">AA19_3_7</strain>
        <tissue evidence="2">Leaf</tissue>
    </source>
</reference>
<name>A0AAD5G1A7_AMBAR</name>
<dbReference type="Gene3D" id="2.40.50.140">
    <property type="entry name" value="Nucleic acid-binding proteins"/>
    <property type="match status" value="1"/>
</dbReference>
<keyword evidence="3" id="KW-1185">Reference proteome</keyword>
<feature type="non-terminal residue" evidence="2">
    <location>
        <position position="1"/>
    </location>
</feature>
<dbReference type="SUPFAM" id="SSF50249">
    <property type="entry name" value="Nucleic acid-binding proteins"/>
    <property type="match status" value="1"/>
</dbReference>
<sequence>MLPDDEDQDEKDVNSFKQVLVCTNNDCPKHIVSADPVFRISIRVQDCTGITSLTLFDREAKKILGMSAMELLEKSKQFCVEEKTTPAEFASFEDKKFAFKIKIGQFNIDKHLDGYGIRKLTDDSSIVASLEQRFPDSQ</sequence>
<comment type="caution">
    <text evidence="2">The sequence shown here is derived from an EMBL/GenBank/DDBJ whole genome shotgun (WGS) entry which is preliminary data.</text>
</comment>
<dbReference type="AlphaFoldDB" id="A0AAD5G1A7"/>
<evidence type="ECO:0000313" key="2">
    <source>
        <dbReference type="EMBL" id="KAI7725004.1"/>
    </source>
</evidence>
<evidence type="ECO:0000259" key="1">
    <source>
        <dbReference type="Pfam" id="PF08646"/>
    </source>
</evidence>
<dbReference type="InterPro" id="IPR013955">
    <property type="entry name" value="Rep_factor-A_C"/>
</dbReference>
<accession>A0AAD5G1A7</accession>
<evidence type="ECO:0000313" key="3">
    <source>
        <dbReference type="Proteomes" id="UP001206925"/>
    </source>
</evidence>
<dbReference type="Pfam" id="PF08646">
    <property type="entry name" value="Rep_fac-A_C"/>
    <property type="match status" value="1"/>
</dbReference>
<protein>
    <recommendedName>
        <fullName evidence="1">Replication factor A C-terminal domain-containing protein</fullName>
    </recommendedName>
</protein>
<gene>
    <name evidence="2" type="ORF">M8C21_015266</name>
</gene>
<feature type="domain" description="Replication factor A C-terminal" evidence="1">
    <location>
        <begin position="25"/>
        <end position="104"/>
    </location>
</feature>
<dbReference type="InterPro" id="IPR012340">
    <property type="entry name" value="NA-bd_OB-fold"/>
</dbReference>
<organism evidence="2 3">
    <name type="scientific">Ambrosia artemisiifolia</name>
    <name type="common">Common ragweed</name>
    <dbReference type="NCBI Taxonomy" id="4212"/>
    <lineage>
        <taxon>Eukaryota</taxon>
        <taxon>Viridiplantae</taxon>
        <taxon>Streptophyta</taxon>
        <taxon>Embryophyta</taxon>
        <taxon>Tracheophyta</taxon>
        <taxon>Spermatophyta</taxon>
        <taxon>Magnoliopsida</taxon>
        <taxon>eudicotyledons</taxon>
        <taxon>Gunneridae</taxon>
        <taxon>Pentapetalae</taxon>
        <taxon>asterids</taxon>
        <taxon>campanulids</taxon>
        <taxon>Asterales</taxon>
        <taxon>Asteraceae</taxon>
        <taxon>Asteroideae</taxon>
        <taxon>Heliantheae alliance</taxon>
        <taxon>Heliantheae</taxon>
        <taxon>Ambrosia</taxon>
    </lineage>
</organism>